<comment type="subcellular location">
    <subcellularLocation>
        <location evidence="1">Membrane</location>
        <topology evidence="1">Multi-pass membrane protein</topology>
    </subcellularLocation>
</comment>
<dbReference type="Gene3D" id="1.10.1450.10">
    <property type="entry name" value="Tetraspanin"/>
    <property type="match status" value="1"/>
</dbReference>
<evidence type="ECO:0000256" key="4">
    <source>
        <dbReference type="ARBA" id="ARBA00023136"/>
    </source>
</evidence>
<keyword evidence="2 5" id="KW-0812">Transmembrane</keyword>
<reference evidence="6" key="1">
    <citation type="submission" date="2020-05" db="UniProtKB">
        <authorList>
            <consortium name="EnsemblMetazoa"/>
        </authorList>
    </citation>
    <scope>IDENTIFICATION</scope>
    <source>
        <strain evidence="6">TTRI</strain>
    </source>
</reference>
<feature type="transmembrane region" description="Helical" evidence="5">
    <location>
        <begin position="48"/>
        <end position="69"/>
    </location>
</feature>
<dbReference type="InterPro" id="IPR008952">
    <property type="entry name" value="Tetraspanin_EC2_sf"/>
</dbReference>
<evidence type="ECO:0000256" key="2">
    <source>
        <dbReference type="ARBA" id="ARBA00022692"/>
    </source>
</evidence>
<evidence type="ECO:0000256" key="5">
    <source>
        <dbReference type="SAM" id="Phobius"/>
    </source>
</evidence>
<dbReference type="AlphaFoldDB" id="A0A1A9V2S1"/>
<feature type="transmembrane region" description="Helical" evidence="5">
    <location>
        <begin position="7"/>
        <end position="28"/>
    </location>
</feature>
<evidence type="ECO:0000313" key="7">
    <source>
        <dbReference type="Proteomes" id="UP000078200"/>
    </source>
</evidence>
<dbReference type="GO" id="GO:0005886">
    <property type="term" value="C:plasma membrane"/>
    <property type="evidence" value="ECO:0007669"/>
    <property type="project" value="TreeGrafter"/>
</dbReference>
<dbReference type="PANTHER" id="PTHR19282">
    <property type="entry name" value="TETRASPANIN"/>
    <property type="match status" value="1"/>
</dbReference>
<dbReference type="Pfam" id="PF00335">
    <property type="entry name" value="Tetraspanin"/>
    <property type="match status" value="1"/>
</dbReference>
<evidence type="ECO:0000256" key="1">
    <source>
        <dbReference type="ARBA" id="ARBA00004141"/>
    </source>
</evidence>
<dbReference type="EnsemblMetazoa" id="GAUT023897-RA">
    <property type="protein sequence ID" value="GAUT023897-PA"/>
    <property type="gene ID" value="GAUT023897"/>
</dbReference>
<dbReference type="STRING" id="7395.A0A1A9V2S1"/>
<keyword evidence="4 5" id="KW-0472">Membrane</keyword>
<evidence type="ECO:0000256" key="3">
    <source>
        <dbReference type="ARBA" id="ARBA00022989"/>
    </source>
</evidence>
<dbReference type="PANTHER" id="PTHR19282:SF551">
    <property type="entry name" value="RE08073P-RELATED"/>
    <property type="match status" value="1"/>
</dbReference>
<sequence>MATIRSYLQWSIVVINTFCVIFGILGVVESALELQKYNYGSLDYTEKVVQIIMGVALVVSAFIGCGGALNGSLKLLSLYIFVLLMLMIGHVWKLWRYDESRVRNSVEVMITYTWIEELVERGKMNALQYSVSIQNVNVEAFNSSFNSRNKCLYSQYHCCGKRGYSDYTVLSLKIPNSCYQVEKNNKKTFYPYGEGCLSAVSNAYLDIYRAERWFHVSLIGVEFFGIALTVTLICNLTADTLRYSY</sequence>
<feature type="transmembrane region" description="Helical" evidence="5">
    <location>
        <begin position="213"/>
        <end position="238"/>
    </location>
</feature>
<organism evidence="6 7">
    <name type="scientific">Glossina austeni</name>
    <name type="common">Savannah tsetse fly</name>
    <dbReference type="NCBI Taxonomy" id="7395"/>
    <lineage>
        <taxon>Eukaryota</taxon>
        <taxon>Metazoa</taxon>
        <taxon>Ecdysozoa</taxon>
        <taxon>Arthropoda</taxon>
        <taxon>Hexapoda</taxon>
        <taxon>Insecta</taxon>
        <taxon>Pterygota</taxon>
        <taxon>Neoptera</taxon>
        <taxon>Endopterygota</taxon>
        <taxon>Diptera</taxon>
        <taxon>Brachycera</taxon>
        <taxon>Muscomorpha</taxon>
        <taxon>Hippoboscoidea</taxon>
        <taxon>Glossinidae</taxon>
        <taxon>Glossina</taxon>
    </lineage>
</organism>
<accession>A0A1A9V2S1</accession>
<name>A0A1A9V2S1_GLOAU</name>
<dbReference type="VEuPathDB" id="VectorBase:GAUT023897"/>
<dbReference type="Proteomes" id="UP000078200">
    <property type="component" value="Unassembled WGS sequence"/>
</dbReference>
<proteinExistence type="predicted"/>
<keyword evidence="7" id="KW-1185">Reference proteome</keyword>
<feature type="transmembrane region" description="Helical" evidence="5">
    <location>
        <begin position="76"/>
        <end position="95"/>
    </location>
</feature>
<dbReference type="InterPro" id="IPR018499">
    <property type="entry name" value="Tetraspanin/Peripherin"/>
</dbReference>
<dbReference type="SUPFAM" id="SSF48652">
    <property type="entry name" value="Tetraspanin"/>
    <property type="match status" value="1"/>
</dbReference>
<protein>
    <recommendedName>
        <fullName evidence="8">Tetraspanin</fullName>
    </recommendedName>
</protein>
<dbReference type="CDD" id="cd03127">
    <property type="entry name" value="tetraspanin_LEL"/>
    <property type="match status" value="1"/>
</dbReference>
<evidence type="ECO:0008006" key="8">
    <source>
        <dbReference type="Google" id="ProtNLM"/>
    </source>
</evidence>
<evidence type="ECO:0000313" key="6">
    <source>
        <dbReference type="EnsemblMetazoa" id="GAUT023897-PA"/>
    </source>
</evidence>
<keyword evidence="3 5" id="KW-1133">Transmembrane helix</keyword>